<feature type="domain" description="Major facilitator superfamily (MFS) profile" evidence="6">
    <location>
        <begin position="1"/>
        <end position="352"/>
    </location>
</feature>
<dbReference type="InterPro" id="IPR036259">
    <property type="entry name" value="MFS_trans_sf"/>
</dbReference>
<dbReference type="GO" id="GO:0016324">
    <property type="term" value="C:apical plasma membrane"/>
    <property type="evidence" value="ECO:0007669"/>
    <property type="project" value="TreeGrafter"/>
</dbReference>
<evidence type="ECO:0000256" key="5">
    <source>
        <dbReference type="SAM" id="Phobius"/>
    </source>
</evidence>
<evidence type="ECO:0000256" key="4">
    <source>
        <dbReference type="ARBA" id="ARBA00023136"/>
    </source>
</evidence>
<organism evidence="7 8">
    <name type="scientific">Branchiostoma lanceolatum</name>
    <name type="common">Common lancelet</name>
    <name type="synonym">Amphioxus lanceolatum</name>
    <dbReference type="NCBI Taxonomy" id="7740"/>
    <lineage>
        <taxon>Eukaryota</taxon>
        <taxon>Metazoa</taxon>
        <taxon>Chordata</taxon>
        <taxon>Cephalochordata</taxon>
        <taxon>Leptocardii</taxon>
        <taxon>Amphioxiformes</taxon>
        <taxon>Branchiostomatidae</taxon>
        <taxon>Branchiostoma</taxon>
    </lineage>
</organism>
<protein>
    <submittedName>
        <fullName evidence="7">SLC17A5 protein</fullName>
    </submittedName>
</protein>
<sequence>MACSLNDKFSWGPITQGRILGAYSYGHVLSQVLGGFLEARFGGKKVLGLNMLLASVLTLLTPVAAFAGEWWLFVVRVLVGFGQGVVFPCTFGMLSRWAPPVERGRLLTIATLGAAGLAFCCLWYSLAFDSPSKHPRISEAERTYIESNLEDKNKNGGLSAVPYLTLMASRILASLIIDPVIKRSSFKKVNVRKASVLVLVGVAVCLVAVGQVGCDSTAAICLLCLGMAMRGVMIPGFYPSFTELTLGFSGVAFGVSNSVSNCTGFIVPLLVGILTDRNQTVEAWQNLFYIGAAISVSGSVMALLFLRTDPVSWAKDPDEDRPSMPARGKLISDMDGDEMKDVRPVFLYESMV</sequence>
<evidence type="ECO:0000313" key="8">
    <source>
        <dbReference type="Proteomes" id="UP000838412"/>
    </source>
</evidence>
<feature type="transmembrane region" description="Helical" evidence="5">
    <location>
        <begin position="217"/>
        <end position="238"/>
    </location>
</feature>
<feature type="transmembrane region" description="Helical" evidence="5">
    <location>
        <begin position="106"/>
        <end position="126"/>
    </location>
</feature>
<dbReference type="GO" id="GO:0006820">
    <property type="term" value="P:monoatomic anion transport"/>
    <property type="evidence" value="ECO:0007669"/>
    <property type="project" value="TreeGrafter"/>
</dbReference>
<dbReference type="PANTHER" id="PTHR11662">
    <property type="entry name" value="SOLUTE CARRIER FAMILY 17"/>
    <property type="match status" value="1"/>
</dbReference>
<dbReference type="PROSITE" id="PS50850">
    <property type="entry name" value="MFS"/>
    <property type="match status" value="1"/>
</dbReference>
<accession>A0A8K0EF30</accession>
<feature type="transmembrane region" description="Helical" evidence="5">
    <location>
        <begin position="193"/>
        <end position="211"/>
    </location>
</feature>
<evidence type="ECO:0000256" key="1">
    <source>
        <dbReference type="ARBA" id="ARBA00004141"/>
    </source>
</evidence>
<comment type="subcellular location">
    <subcellularLocation>
        <location evidence="1">Membrane</location>
        <topology evidence="1">Multi-pass membrane protein</topology>
    </subcellularLocation>
</comment>
<name>A0A8K0EF30_BRALA</name>
<keyword evidence="2 5" id="KW-0812">Transmembrane</keyword>
<dbReference type="GO" id="GO:0022857">
    <property type="term" value="F:transmembrane transporter activity"/>
    <property type="evidence" value="ECO:0007669"/>
    <property type="project" value="InterPro"/>
</dbReference>
<dbReference type="Proteomes" id="UP000838412">
    <property type="component" value="Chromosome 18"/>
</dbReference>
<dbReference type="AlphaFoldDB" id="A0A8K0EF30"/>
<dbReference type="InterPro" id="IPR011701">
    <property type="entry name" value="MFS"/>
</dbReference>
<dbReference type="EMBL" id="OV696703">
    <property type="protein sequence ID" value="CAH1250648.1"/>
    <property type="molecule type" value="Genomic_DNA"/>
</dbReference>
<dbReference type="Pfam" id="PF07690">
    <property type="entry name" value="MFS_1"/>
    <property type="match status" value="2"/>
</dbReference>
<feature type="transmembrane region" description="Helical" evidence="5">
    <location>
        <begin position="73"/>
        <end position="94"/>
    </location>
</feature>
<gene>
    <name evidence="7" type="primary">SLC17A5</name>
    <name evidence="7" type="ORF">BLAG_LOCUS11300</name>
</gene>
<feature type="transmembrane region" description="Helical" evidence="5">
    <location>
        <begin position="46"/>
        <end position="67"/>
    </location>
</feature>
<feature type="transmembrane region" description="Helical" evidence="5">
    <location>
        <begin position="250"/>
        <end position="275"/>
    </location>
</feature>
<evidence type="ECO:0000259" key="6">
    <source>
        <dbReference type="PROSITE" id="PS50850"/>
    </source>
</evidence>
<dbReference type="Gene3D" id="1.20.1250.20">
    <property type="entry name" value="MFS general substrate transporter like domains"/>
    <property type="match status" value="2"/>
</dbReference>
<proteinExistence type="predicted"/>
<evidence type="ECO:0000256" key="3">
    <source>
        <dbReference type="ARBA" id="ARBA00022989"/>
    </source>
</evidence>
<dbReference type="OrthoDB" id="2985014at2759"/>
<dbReference type="InterPro" id="IPR050382">
    <property type="entry name" value="MFS_Na/Anion_cotransporter"/>
</dbReference>
<dbReference type="PANTHER" id="PTHR11662:SF454">
    <property type="entry name" value="SIALIN-LIKE"/>
    <property type="match status" value="1"/>
</dbReference>
<reference evidence="7" key="1">
    <citation type="submission" date="2022-01" db="EMBL/GenBank/DDBJ databases">
        <authorList>
            <person name="Braso-Vives M."/>
        </authorList>
    </citation>
    <scope>NUCLEOTIDE SEQUENCE</scope>
</reference>
<dbReference type="SUPFAM" id="SSF103473">
    <property type="entry name" value="MFS general substrate transporter"/>
    <property type="match status" value="1"/>
</dbReference>
<evidence type="ECO:0000313" key="7">
    <source>
        <dbReference type="EMBL" id="CAH1250648.1"/>
    </source>
</evidence>
<keyword evidence="8" id="KW-1185">Reference proteome</keyword>
<evidence type="ECO:0000256" key="2">
    <source>
        <dbReference type="ARBA" id="ARBA00022692"/>
    </source>
</evidence>
<keyword evidence="3 5" id="KW-1133">Transmembrane helix</keyword>
<feature type="transmembrane region" description="Helical" evidence="5">
    <location>
        <begin position="287"/>
        <end position="306"/>
    </location>
</feature>
<keyword evidence="4 5" id="KW-0472">Membrane</keyword>
<dbReference type="InterPro" id="IPR020846">
    <property type="entry name" value="MFS_dom"/>
</dbReference>